<dbReference type="EMBL" id="BCWF01000018">
    <property type="protein sequence ID" value="GAT24952.1"/>
    <property type="molecule type" value="Genomic_DNA"/>
</dbReference>
<evidence type="ECO:0000313" key="5">
    <source>
        <dbReference type="Proteomes" id="UP000661280"/>
    </source>
</evidence>
<dbReference type="RefSeq" id="XP_041549265.1">
    <property type="nucleotide sequence ID" value="XM_041682420.1"/>
</dbReference>
<dbReference type="Proteomes" id="UP000075230">
    <property type="component" value="Unassembled WGS sequence"/>
</dbReference>
<evidence type="ECO:0000313" key="2">
    <source>
        <dbReference type="EMBL" id="BCS05503.1"/>
    </source>
</evidence>
<dbReference type="GeneID" id="64966824"/>
<evidence type="ECO:0000256" key="1">
    <source>
        <dbReference type="SAM" id="MobiDB-lite"/>
    </source>
</evidence>
<dbReference type="AlphaFoldDB" id="A0A146FHH7"/>
<feature type="compositionally biased region" description="Basic and acidic residues" evidence="1">
    <location>
        <begin position="341"/>
        <end position="351"/>
    </location>
</feature>
<evidence type="ECO:0000313" key="3">
    <source>
        <dbReference type="EMBL" id="GAT24952.1"/>
    </source>
</evidence>
<proteinExistence type="predicted"/>
<gene>
    <name evidence="2" type="ORF">AKAW2_81304S</name>
    <name evidence="3" type="ORF">RIB2604_01807870</name>
</gene>
<dbReference type="KEGG" id="aluc:AKAW2_81304S"/>
<reference evidence="3 4" key="1">
    <citation type="journal article" date="2016" name="DNA Res.">
        <title>Genome sequence of Aspergillus luchuensis NBRC 4314.</title>
        <authorList>
            <person name="Yamada O."/>
            <person name="Machida M."/>
            <person name="Hosoyama A."/>
            <person name="Goto M."/>
            <person name="Takahashi T."/>
            <person name="Futagami T."/>
            <person name="Yamagata Y."/>
            <person name="Takeuchi M."/>
            <person name="Kobayashi T."/>
            <person name="Koike H."/>
            <person name="Abe K."/>
            <person name="Asai K."/>
            <person name="Arita M."/>
            <person name="Fujita N."/>
            <person name="Fukuda K."/>
            <person name="Higa K."/>
            <person name="Horikawa H."/>
            <person name="Ishikawa T."/>
            <person name="Jinno K."/>
            <person name="Kato Y."/>
            <person name="Kirimura K."/>
            <person name="Mizutani O."/>
            <person name="Nakasone K."/>
            <person name="Sano M."/>
            <person name="Shiraishi Y."/>
            <person name="Tsukahara M."/>
            <person name="Gomi K."/>
        </authorList>
    </citation>
    <scope>NUCLEOTIDE SEQUENCE [LARGE SCALE GENOMIC DNA]</scope>
    <source>
        <strain evidence="3 4">RIB 2604</strain>
    </source>
</reference>
<name>A0A146FHH7_ASPKA</name>
<organism evidence="3 4">
    <name type="scientific">Aspergillus kawachii</name>
    <name type="common">White koji mold</name>
    <name type="synonym">Aspergillus awamori var. kawachi</name>
    <dbReference type="NCBI Taxonomy" id="1069201"/>
    <lineage>
        <taxon>Eukaryota</taxon>
        <taxon>Fungi</taxon>
        <taxon>Dikarya</taxon>
        <taxon>Ascomycota</taxon>
        <taxon>Pezizomycotina</taxon>
        <taxon>Eurotiomycetes</taxon>
        <taxon>Eurotiomycetidae</taxon>
        <taxon>Eurotiales</taxon>
        <taxon>Aspergillaceae</taxon>
        <taxon>Aspergillus</taxon>
        <taxon>Aspergillus subgen. Circumdati</taxon>
    </lineage>
</organism>
<reference evidence="4" key="2">
    <citation type="submission" date="2016-02" db="EMBL/GenBank/DDBJ databases">
        <title>Genome sequencing of Aspergillus luchuensis NBRC 4314.</title>
        <authorList>
            <person name="Yamada O."/>
        </authorList>
    </citation>
    <scope>NUCLEOTIDE SEQUENCE [LARGE SCALE GENOMIC DNA]</scope>
    <source>
        <strain evidence="4">RIB 2604</strain>
    </source>
</reference>
<sequence length="394" mass="45090">MATSAHTDKPQLPQWEVGNEPKFIAEVAKLLKDSNVPCILIGPAYHRVLGIRGGIETVSFAIDGNHLKKAREALETAGLSRQCKDEGTCCYSQPSFRFRVPKPNGLFHIERFQDGEKHPEIGHISLYKREKWLPRLSSIPVSPPEPDDLDYILASDERLPFACEEHRRACRDNDKVNATKCVCDKEGEKYTCGRYPKSLPGVMILRPARLVETWVLAEVNEWLLEYHRDIELCGDQGRFWDALYSFPDYSLWKFDQFKTEFQLWWMMLRLTVGYVRGVSVPQLDTEGCRDRDVPGEVFPRGLFPEEAMRRVCFPGEALPPGFFPGNILELENLEDEDSTEDSDRTSSEMKPQKKATAADISFRRRKQLRIIRQDMLTALARGSMMHPIKGVSPV</sequence>
<dbReference type="Proteomes" id="UP000661280">
    <property type="component" value="Chromosome 8"/>
</dbReference>
<dbReference type="EMBL" id="AP024432">
    <property type="protein sequence ID" value="BCS05503.1"/>
    <property type="molecule type" value="Genomic_DNA"/>
</dbReference>
<accession>A0A146FHH7</accession>
<feature type="region of interest" description="Disordered" evidence="1">
    <location>
        <begin position="334"/>
        <end position="358"/>
    </location>
</feature>
<keyword evidence="5" id="KW-1185">Reference proteome</keyword>
<reference evidence="2" key="4">
    <citation type="submission" date="2021-02" db="EMBL/GenBank/DDBJ databases">
        <title>Aspergillus luchuensis mut. kawachii IFO 4304 genome sequence.</title>
        <authorList>
            <person name="Mori K."/>
            <person name="Kadooka C."/>
            <person name="Goto M."/>
            <person name="Futagami T."/>
        </authorList>
    </citation>
    <scope>NUCLEOTIDE SEQUENCE</scope>
    <source>
        <strain evidence="2">IFO 4308</strain>
    </source>
</reference>
<reference evidence="2" key="3">
    <citation type="submission" date="2021-01" db="EMBL/GenBank/DDBJ databases">
        <authorList>
            <consortium name="Aspergillus luchuensis mut. kawachii IFO 4304 genome sequencing consortium"/>
            <person name="Kazuki M."/>
            <person name="Futagami T."/>
        </authorList>
    </citation>
    <scope>NUCLEOTIDE SEQUENCE</scope>
    <source>
        <strain evidence="2">IFO 4308</strain>
    </source>
</reference>
<evidence type="ECO:0000313" key="4">
    <source>
        <dbReference type="Proteomes" id="UP000075230"/>
    </source>
</evidence>
<dbReference type="OrthoDB" id="4499271at2759"/>
<protein>
    <submittedName>
        <fullName evidence="3">Unnamed protein product</fullName>
    </submittedName>
</protein>